<dbReference type="PROSITE" id="PS00579">
    <property type="entry name" value="RIBOSOMAL_L29"/>
    <property type="match status" value="1"/>
</dbReference>
<dbReference type="STRING" id="702745.SAMN05421818_12617"/>
<keyword evidence="3 5" id="KW-0687">Ribonucleoprotein</keyword>
<protein>
    <recommendedName>
        <fullName evidence="4 5">Large ribosomal subunit protein uL29</fullName>
    </recommendedName>
</protein>
<dbReference type="HAMAP" id="MF_00374">
    <property type="entry name" value="Ribosomal_uL29"/>
    <property type="match status" value="1"/>
</dbReference>
<dbReference type="AlphaFoldDB" id="A0A1G8GE97"/>
<comment type="similarity">
    <text evidence="1 5">Belongs to the universal ribosomal protein uL29 family.</text>
</comment>
<dbReference type="CDD" id="cd00427">
    <property type="entry name" value="Ribosomal_L29_HIP"/>
    <property type="match status" value="1"/>
</dbReference>
<dbReference type="SUPFAM" id="SSF46561">
    <property type="entry name" value="Ribosomal protein L29 (L29p)"/>
    <property type="match status" value="1"/>
</dbReference>
<dbReference type="InterPro" id="IPR036049">
    <property type="entry name" value="Ribosomal_uL29_sf"/>
</dbReference>
<gene>
    <name evidence="5" type="primary">rpmC</name>
    <name evidence="6" type="ORF">SAMN05421818_12617</name>
</gene>
<dbReference type="Pfam" id="PF00831">
    <property type="entry name" value="Ribosomal_L29"/>
    <property type="match status" value="1"/>
</dbReference>
<dbReference type="InterPro" id="IPR018254">
    <property type="entry name" value="Ribosomal_uL29_CS"/>
</dbReference>
<dbReference type="GO" id="GO:0006412">
    <property type="term" value="P:translation"/>
    <property type="evidence" value="ECO:0007669"/>
    <property type="project" value="UniProtKB-UniRule"/>
</dbReference>
<evidence type="ECO:0000313" key="6">
    <source>
        <dbReference type="EMBL" id="SDH92656.1"/>
    </source>
</evidence>
<dbReference type="GO" id="GO:1990904">
    <property type="term" value="C:ribonucleoprotein complex"/>
    <property type="evidence" value="ECO:0007669"/>
    <property type="project" value="UniProtKB-KW"/>
</dbReference>
<name>A0A1G8GE97_9FLAO</name>
<evidence type="ECO:0000256" key="1">
    <source>
        <dbReference type="ARBA" id="ARBA00009254"/>
    </source>
</evidence>
<evidence type="ECO:0000256" key="2">
    <source>
        <dbReference type="ARBA" id="ARBA00022980"/>
    </source>
</evidence>
<dbReference type="RefSeq" id="WP_090410221.1">
    <property type="nucleotide sequence ID" value="NZ_CP047050.1"/>
</dbReference>
<dbReference type="InterPro" id="IPR001854">
    <property type="entry name" value="Ribosomal_uL29"/>
</dbReference>
<reference evidence="7" key="1">
    <citation type="submission" date="2016-10" db="EMBL/GenBank/DDBJ databases">
        <authorList>
            <person name="Varghese N."/>
            <person name="Submissions S."/>
        </authorList>
    </citation>
    <scope>NUCLEOTIDE SEQUENCE [LARGE SCALE GENOMIC DNA]</scope>
    <source>
        <strain evidence="7">DSM 23313</strain>
    </source>
</reference>
<dbReference type="EMBL" id="FNDQ01000026">
    <property type="protein sequence ID" value="SDH92656.1"/>
    <property type="molecule type" value="Genomic_DNA"/>
</dbReference>
<evidence type="ECO:0000256" key="4">
    <source>
        <dbReference type="ARBA" id="ARBA00035204"/>
    </source>
</evidence>
<keyword evidence="7" id="KW-1185">Reference proteome</keyword>
<accession>A0A1G8GE97</accession>
<dbReference type="Gene3D" id="1.10.287.310">
    <property type="match status" value="1"/>
</dbReference>
<dbReference type="Proteomes" id="UP000243588">
    <property type="component" value="Unassembled WGS sequence"/>
</dbReference>
<evidence type="ECO:0000313" key="7">
    <source>
        <dbReference type="Proteomes" id="UP000243588"/>
    </source>
</evidence>
<dbReference type="GO" id="GO:0005840">
    <property type="term" value="C:ribosome"/>
    <property type="evidence" value="ECO:0007669"/>
    <property type="project" value="UniProtKB-KW"/>
</dbReference>
<organism evidence="6 7">
    <name type="scientific">Myroides phaeus</name>
    <dbReference type="NCBI Taxonomy" id="702745"/>
    <lineage>
        <taxon>Bacteria</taxon>
        <taxon>Pseudomonadati</taxon>
        <taxon>Bacteroidota</taxon>
        <taxon>Flavobacteriia</taxon>
        <taxon>Flavobacteriales</taxon>
        <taxon>Flavobacteriaceae</taxon>
        <taxon>Myroides</taxon>
    </lineage>
</organism>
<dbReference type="NCBIfam" id="TIGR00012">
    <property type="entry name" value="L29"/>
    <property type="match status" value="1"/>
</dbReference>
<dbReference type="GO" id="GO:0003735">
    <property type="term" value="F:structural constituent of ribosome"/>
    <property type="evidence" value="ECO:0007669"/>
    <property type="project" value="InterPro"/>
</dbReference>
<dbReference type="OrthoDB" id="5296761at2"/>
<sequence>MKQSEIVNLSVAELQDQLNQLTSTYNSLKSSHAVSPIENPLQIKSIRRSIARVKTELSKRELQ</sequence>
<evidence type="ECO:0000256" key="5">
    <source>
        <dbReference type="HAMAP-Rule" id="MF_00374"/>
    </source>
</evidence>
<proteinExistence type="inferred from homology"/>
<keyword evidence="2 5" id="KW-0689">Ribosomal protein</keyword>
<evidence type="ECO:0000256" key="3">
    <source>
        <dbReference type="ARBA" id="ARBA00023274"/>
    </source>
</evidence>